<organism evidence="3 4">
    <name type="scientific">Bifidobacterium myosotis</name>
    <dbReference type="NCBI Taxonomy" id="1630166"/>
    <lineage>
        <taxon>Bacteria</taxon>
        <taxon>Bacillati</taxon>
        <taxon>Actinomycetota</taxon>
        <taxon>Actinomycetes</taxon>
        <taxon>Bifidobacteriales</taxon>
        <taxon>Bifidobacteriaceae</taxon>
        <taxon>Bifidobacterium</taxon>
    </lineage>
</organism>
<evidence type="ECO:0000256" key="1">
    <source>
        <dbReference type="SAM" id="Coils"/>
    </source>
</evidence>
<evidence type="ECO:0000256" key="2">
    <source>
        <dbReference type="SAM" id="MobiDB-lite"/>
    </source>
</evidence>
<protein>
    <submittedName>
        <fullName evidence="3">Uncharacterized protein</fullName>
    </submittedName>
</protein>
<evidence type="ECO:0000313" key="4">
    <source>
        <dbReference type="Proteomes" id="UP000216871"/>
    </source>
</evidence>
<keyword evidence="1" id="KW-0175">Coiled coil</keyword>
<feature type="region of interest" description="Disordered" evidence="2">
    <location>
        <begin position="111"/>
        <end position="136"/>
    </location>
</feature>
<accession>A0A261FJY8</accession>
<feature type="coiled-coil region" evidence="1">
    <location>
        <begin position="142"/>
        <end position="169"/>
    </location>
</feature>
<dbReference type="AlphaFoldDB" id="A0A261FJY8"/>
<reference evidence="3 4" key="1">
    <citation type="journal article" date="2017" name="BMC Genomics">
        <title>Comparative genomic and phylogenomic analyses of the Bifidobacteriaceae family.</title>
        <authorList>
            <person name="Lugli G.A."/>
            <person name="Milani C."/>
            <person name="Turroni F."/>
            <person name="Duranti S."/>
            <person name="Mancabelli L."/>
            <person name="Mangifesta M."/>
            <person name="Ferrario C."/>
            <person name="Modesto M."/>
            <person name="Mattarelli P."/>
            <person name="Jiri K."/>
            <person name="van Sinderen D."/>
            <person name="Ventura M."/>
        </authorList>
    </citation>
    <scope>NUCLEOTIDE SEQUENCE [LARGE SCALE GENOMIC DNA]</scope>
    <source>
        <strain evidence="3 4">DSM 100196</strain>
    </source>
</reference>
<keyword evidence="4" id="KW-1185">Reference proteome</keyword>
<proteinExistence type="predicted"/>
<evidence type="ECO:0000313" key="3">
    <source>
        <dbReference type="EMBL" id="OZG59474.1"/>
    </source>
</evidence>
<name>A0A261FJY8_9BIFI</name>
<feature type="compositionally biased region" description="Basic and acidic residues" evidence="2">
    <location>
        <begin position="119"/>
        <end position="128"/>
    </location>
</feature>
<dbReference type="EMBL" id="MWWW01000014">
    <property type="protein sequence ID" value="OZG59474.1"/>
    <property type="molecule type" value="Genomic_DNA"/>
</dbReference>
<gene>
    <name evidence="3" type="ORF">BMYO_1319</name>
</gene>
<sequence length="169" mass="17870">MSADDRHNIAAGAAASGGGVPAGSGRPIGAVGRRFTPEQTAYLNALPAVATCDGRRIVYTDGFRERCMARYAAGELPTDLFREAGLDPELIGAKRIGRAFARWRKAAGVPARAAGRPVAHGEPKRSDGEADLPSVDPRDAVISAQARLIDALTAQVAELEQRLARAERR</sequence>
<comment type="caution">
    <text evidence="3">The sequence shown here is derived from an EMBL/GenBank/DDBJ whole genome shotgun (WGS) entry which is preliminary data.</text>
</comment>
<dbReference type="Proteomes" id="UP000216871">
    <property type="component" value="Unassembled WGS sequence"/>
</dbReference>